<name>A0AAU7QT36_9FLAO</name>
<sequence length="560" mass="67652">MFNDFYLNNSLIKKYNHYNWKKYKATINFKQKILIIKEINKNILTLKLYNIYRAIILEIKKLHVIVYINNNKYENSICIKEFKNTTIKKGDIIIVLVIQVDSNKGCILSYKEALRFITWKKILQIYKRNKTIKGYIYKKILKGYIIKIKKYLIGYLPNTQIDKKYKKIIKYNGLIKVKIININYIKRNIIVSNKEYYKYKKFKNNIKKLKYKINSIIKGKVKKINKNIGIKVILKNKLKAILLTKDISWTKSINYKKFKLNKNYKFKILNINSKNKIIKLGYKQKQYFSWKQYINKKFKIGDIVYCKVKKIQNCGIIVELLKYNIKGIVILSEMNWVTQSHIPKDFVTQNQKIKCLIIDINYSDKKLFLSIKRLLKNPWINIHNNYIINRPYEGIIQGFSKTGNINLSIDNKLEGIINNNNIFWKNNKNIIINPEYYFFIKQKIYFILLRIDNTSKRLYCSYKYLKNNIYVNYKIIFKINSIHFMNIIYEDNICFYLFLMPFKKIKIILLKNKINTILKMNDFILIKIIKTNFKKDKIYVKYLNKNNIKYKPFYEKLLFI</sequence>
<proteinExistence type="predicted"/>
<feature type="domain" description="S1 motif" evidence="1">
    <location>
        <begin position="301"/>
        <end position="372"/>
    </location>
</feature>
<dbReference type="PANTHER" id="PTHR47559:SF1">
    <property type="entry name" value="OS03G0844900 PROTEIN"/>
    <property type="match status" value="1"/>
</dbReference>
<reference evidence="2" key="1">
    <citation type="submission" date="2024-06" db="EMBL/GenBank/DDBJ databases">
        <title>Diversity, functionality, and evolutionary history of bacterial symbionts in false click beetles (Coleoptera, Throscidae).</title>
        <authorList>
            <person name="Wierz J.C."/>
            <person name="Malm H."/>
            <person name="Kaltenpoth M."/>
            <person name="Engl T."/>
        </authorList>
    </citation>
    <scope>NUCLEOTIDE SEQUENCE</scope>
    <source>
        <strain evidence="2">AspAUS03</strain>
    </source>
</reference>
<dbReference type="PROSITE" id="PS50126">
    <property type="entry name" value="S1"/>
    <property type="match status" value="3"/>
</dbReference>
<accession>A0AAU7QT36</accession>
<evidence type="ECO:0000259" key="1">
    <source>
        <dbReference type="PROSITE" id="PS50126"/>
    </source>
</evidence>
<evidence type="ECO:0000313" key="2">
    <source>
        <dbReference type="EMBL" id="XBT18917.1"/>
    </source>
</evidence>
<dbReference type="EMBL" id="CP157897">
    <property type="protein sequence ID" value="XBT18917.1"/>
    <property type="molecule type" value="Genomic_DNA"/>
</dbReference>
<dbReference type="Gene3D" id="2.40.50.140">
    <property type="entry name" value="Nucleic acid-binding proteins"/>
    <property type="match status" value="3"/>
</dbReference>
<dbReference type="GO" id="GO:0003676">
    <property type="term" value="F:nucleic acid binding"/>
    <property type="evidence" value="ECO:0007669"/>
    <property type="project" value="InterPro"/>
</dbReference>
<dbReference type="InterPro" id="IPR003029">
    <property type="entry name" value="S1_domain"/>
</dbReference>
<dbReference type="Pfam" id="PF00575">
    <property type="entry name" value="S1"/>
    <property type="match status" value="2"/>
</dbReference>
<organism evidence="2">
    <name type="scientific">Candidatus Shikimatogenerans sp. AspAUS03</name>
    <dbReference type="NCBI Taxonomy" id="3158563"/>
    <lineage>
        <taxon>Bacteria</taxon>
        <taxon>Pseudomonadati</taxon>
        <taxon>Bacteroidota</taxon>
        <taxon>Flavobacteriia</taxon>
        <taxon>Flavobacteriales</taxon>
        <taxon>Candidatus Shikimatogenerans</taxon>
    </lineage>
</organism>
<dbReference type="PANTHER" id="PTHR47559">
    <property type="entry name" value="OS03G0844900 PROTEIN"/>
    <property type="match status" value="1"/>
</dbReference>
<dbReference type="SMART" id="SM00316">
    <property type="entry name" value="S1"/>
    <property type="match status" value="5"/>
</dbReference>
<protein>
    <submittedName>
        <fullName evidence="2">S1 RNA-binding domain-containing protein</fullName>
    </submittedName>
</protein>
<feature type="domain" description="S1 motif" evidence="1">
    <location>
        <begin position="129"/>
        <end position="194"/>
    </location>
</feature>
<dbReference type="InterPro" id="IPR052757">
    <property type="entry name" value="Ribosomal_protein_S1"/>
</dbReference>
<dbReference type="AlphaFoldDB" id="A0AAU7QT36"/>
<feature type="domain" description="S1 motif" evidence="1">
    <location>
        <begin position="214"/>
        <end position="283"/>
    </location>
</feature>
<dbReference type="SUPFAM" id="SSF50249">
    <property type="entry name" value="Nucleic acid-binding proteins"/>
    <property type="match status" value="5"/>
</dbReference>
<dbReference type="InterPro" id="IPR012340">
    <property type="entry name" value="NA-bd_OB-fold"/>
</dbReference>
<gene>
    <name evidence="2" type="ORF">ABPD24_00410</name>
</gene>